<feature type="compositionally biased region" description="Pro residues" evidence="10">
    <location>
        <begin position="706"/>
        <end position="716"/>
    </location>
</feature>
<dbReference type="EMBL" id="ML995651">
    <property type="protein sequence ID" value="KAF2135159.1"/>
    <property type="molecule type" value="Genomic_DNA"/>
</dbReference>
<dbReference type="PROSITE" id="PS00518">
    <property type="entry name" value="ZF_RING_1"/>
    <property type="match status" value="1"/>
</dbReference>
<dbReference type="AlphaFoldDB" id="A0A6A6AT71"/>
<dbReference type="Proteomes" id="UP000799438">
    <property type="component" value="Unassembled WGS sequence"/>
</dbReference>
<keyword evidence="14" id="KW-1185">Reference proteome</keyword>
<keyword evidence="7" id="KW-0833">Ubl conjugation pathway</keyword>
<feature type="compositionally biased region" description="Low complexity" evidence="10">
    <location>
        <begin position="73"/>
        <end position="83"/>
    </location>
</feature>
<dbReference type="InterPro" id="IPR001841">
    <property type="entry name" value="Znf_RING"/>
</dbReference>
<organism evidence="13 14">
    <name type="scientific">Aplosporella prunicola CBS 121167</name>
    <dbReference type="NCBI Taxonomy" id="1176127"/>
    <lineage>
        <taxon>Eukaryota</taxon>
        <taxon>Fungi</taxon>
        <taxon>Dikarya</taxon>
        <taxon>Ascomycota</taxon>
        <taxon>Pezizomycotina</taxon>
        <taxon>Dothideomycetes</taxon>
        <taxon>Dothideomycetes incertae sedis</taxon>
        <taxon>Botryosphaeriales</taxon>
        <taxon>Aplosporellaceae</taxon>
        <taxon>Aplosporella</taxon>
    </lineage>
</organism>
<dbReference type="PROSITE" id="PS50089">
    <property type="entry name" value="ZF_RING_2"/>
    <property type="match status" value="1"/>
</dbReference>
<evidence type="ECO:0000256" key="5">
    <source>
        <dbReference type="ARBA" id="ARBA00022737"/>
    </source>
</evidence>
<keyword evidence="8" id="KW-0862">Zinc</keyword>
<dbReference type="GO" id="GO:0008270">
    <property type="term" value="F:zinc ion binding"/>
    <property type="evidence" value="ECO:0007669"/>
    <property type="project" value="UniProtKB-KW"/>
</dbReference>
<keyword evidence="5" id="KW-0677">Repeat</keyword>
<feature type="compositionally biased region" description="Pro residues" evidence="10">
    <location>
        <begin position="579"/>
        <end position="589"/>
    </location>
</feature>
<dbReference type="InterPro" id="IPR031127">
    <property type="entry name" value="E3_UB_ligase_RBR"/>
</dbReference>
<evidence type="ECO:0000256" key="8">
    <source>
        <dbReference type="ARBA" id="ARBA00022833"/>
    </source>
</evidence>
<accession>A0A6A6AT71</accession>
<evidence type="ECO:0000313" key="13">
    <source>
        <dbReference type="EMBL" id="KAF2135159.1"/>
    </source>
</evidence>
<evidence type="ECO:0000256" key="7">
    <source>
        <dbReference type="ARBA" id="ARBA00022786"/>
    </source>
</evidence>
<reference evidence="13" key="1">
    <citation type="journal article" date="2020" name="Stud. Mycol.">
        <title>101 Dothideomycetes genomes: a test case for predicting lifestyles and emergence of pathogens.</title>
        <authorList>
            <person name="Haridas S."/>
            <person name="Albert R."/>
            <person name="Binder M."/>
            <person name="Bloem J."/>
            <person name="Labutti K."/>
            <person name="Salamov A."/>
            <person name="Andreopoulos B."/>
            <person name="Baker S."/>
            <person name="Barry K."/>
            <person name="Bills G."/>
            <person name="Bluhm B."/>
            <person name="Cannon C."/>
            <person name="Castanera R."/>
            <person name="Culley D."/>
            <person name="Daum C."/>
            <person name="Ezra D."/>
            <person name="Gonzalez J."/>
            <person name="Henrissat B."/>
            <person name="Kuo A."/>
            <person name="Liang C."/>
            <person name="Lipzen A."/>
            <person name="Lutzoni F."/>
            <person name="Magnuson J."/>
            <person name="Mondo S."/>
            <person name="Nolan M."/>
            <person name="Ohm R."/>
            <person name="Pangilinan J."/>
            <person name="Park H.-J."/>
            <person name="Ramirez L."/>
            <person name="Alfaro M."/>
            <person name="Sun H."/>
            <person name="Tritt A."/>
            <person name="Yoshinaga Y."/>
            <person name="Zwiers L.-H."/>
            <person name="Turgeon B."/>
            <person name="Goodwin S."/>
            <person name="Spatafora J."/>
            <person name="Crous P."/>
            <person name="Grigoriev I."/>
        </authorList>
    </citation>
    <scope>NUCLEOTIDE SEQUENCE</scope>
    <source>
        <strain evidence="13">CBS 121167</strain>
    </source>
</reference>
<dbReference type="RefSeq" id="XP_033390878.1">
    <property type="nucleotide sequence ID" value="XM_033546844.1"/>
</dbReference>
<feature type="compositionally biased region" description="Basic and acidic residues" evidence="10">
    <location>
        <begin position="134"/>
        <end position="147"/>
    </location>
</feature>
<evidence type="ECO:0000256" key="1">
    <source>
        <dbReference type="ARBA" id="ARBA00001798"/>
    </source>
</evidence>
<feature type="compositionally biased region" description="Basic and acidic residues" evidence="10">
    <location>
        <begin position="115"/>
        <end position="124"/>
    </location>
</feature>
<dbReference type="InterPro" id="IPR044066">
    <property type="entry name" value="TRIAD_supradom"/>
</dbReference>
<dbReference type="InterPro" id="IPR013083">
    <property type="entry name" value="Znf_RING/FYVE/PHD"/>
</dbReference>
<dbReference type="CDD" id="cd22584">
    <property type="entry name" value="Rcat_RBR_unk"/>
    <property type="match status" value="1"/>
</dbReference>
<feature type="compositionally biased region" description="Polar residues" evidence="10">
    <location>
        <begin position="151"/>
        <end position="163"/>
    </location>
</feature>
<evidence type="ECO:0000256" key="3">
    <source>
        <dbReference type="ARBA" id="ARBA00022679"/>
    </source>
</evidence>
<dbReference type="GO" id="GO:0016567">
    <property type="term" value="P:protein ubiquitination"/>
    <property type="evidence" value="ECO:0007669"/>
    <property type="project" value="InterPro"/>
</dbReference>
<evidence type="ECO:0000313" key="14">
    <source>
        <dbReference type="Proteomes" id="UP000799438"/>
    </source>
</evidence>
<dbReference type="GeneID" id="54304351"/>
<feature type="domain" description="RING-type" evidence="11">
    <location>
        <begin position="308"/>
        <end position="352"/>
    </location>
</feature>
<dbReference type="EC" id="2.3.2.31" evidence="2"/>
<feature type="region of interest" description="Disordered" evidence="10">
    <location>
        <begin position="574"/>
        <end position="598"/>
    </location>
</feature>
<keyword evidence="6 9" id="KW-0863">Zinc-finger</keyword>
<gene>
    <name evidence="13" type="ORF">K452DRAFT_55978</name>
</gene>
<feature type="domain" description="RING-type" evidence="12">
    <location>
        <begin position="304"/>
        <end position="505"/>
    </location>
</feature>
<evidence type="ECO:0000256" key="4">
    <source>
        <dbReference type="ARBA" id="ARBA00022723"/>
    </source>
</evidence>
<feature type="compositionally biased region" description="Basic residues" evidence="10">
    <location>
        <begin position="765"/>
        <end position="775"/>
    </location>
</feature>
<comment type="catalytic activity">
    <reaction evidence="1">
        <text>[E2 ubiquitin-conjugating enzyme]-S-ubiquitinyl-L-cysteine + [acceptor protein]-L-lysine = [E2 ubiquitin-conjugating enzyme]-L-cysteine + [acceptor protein]-N(6)-ubiquitinyl-L-lysine.</text>
        <dbReference type="EC" id="2.3.2.31"/>
    </reaction>
</comment>
<evidence type="ECO:0000256" key="9">
    <source>
        <dbReference type="PROSITE-ProRule" id="PRU00175"/>
    </source>
</evidence>
<feature type="region of interest" description="Disordered" evidence="10">
    <location>
        <begin position="616"/>
        <end position="637"/>
    </location>
</feature>
<feature type="compositionally biased region" description="Low complexity" evidence="10">
    <location>
        <begin position="222"/>
        <end position="235"/>
    </location>
</feature>
<evidence type="ECO:0000256" key="10">
    <source>
        <dbReference type="SAM" id="MobiDB-lite"/>
    </source>
</evidence>
<dbReference type="SUPFAM" id="SSF57850">
    <property type="entry name" value="RING/U-box"/>
    <property type="match status" value="2"/>
</dbReference>
<feature type="compositionally biased region" description="Low complexity" evidence="10">
    <location>
        <begin position="164"/>
        <end position="181"/>
    </location>
</feature>
<keyword evidence="3" id="KW-0808">Transferase</keyword>
<evidence type="ECO:0000259" key="12">
    <source>
        <dbReference type="PROSITE" id="PS51873"/>
    </source>
</evidence>
<dbReference type="InterPro" id="IPR017907">
    <property type="entry name" value="Znf_RING_CS"/>
</dbReference>
<feature type="compositionally biased region" description="Basic residues" evidence="10">
    <location>
        <begin position="1"/>
        <end position="17"/>
    </location>
</feature>
<dbReference type="InterPro" id="IPR002867">
    <property type="entry name" value="IBR_dom"/>
</dbReference>
<dbReference type="Gene3D" id="3.30.40.10">
    <property type="entry name" value="Zinc/RING finger domain, C3HC4 (zinc finger)"/>
    <property type="match status" value="1"/>
</dbReference>
<feature type="region of interest" description="Disordered" evidence="10">
    <location>
        <begin position="653"/>
        <end position="775"/>
    </location>
</feature>
<protein>
    <recommendedName>
        <fullName evidence="2">RBR-type E3 ubiquitin transferase</fullName>
        <ecNumber evidence="2">2.3.2.31</ecNumber>
    </recommendedName>
</protein>
<evidence type="ECO:0000259" key="11">
    <source>
        <dbReference type="PROSITE" id="PS50089"/>
    </source>
</evidence>
<feature type="region of interest" description="Disordered" evidence="10">
    <location>
        <begin position="1"/>
        <end position="285"/>
    </location>
</feature>
<evidence type="ECO:0000256" key="6">
    <source>
        <dbReference type="ARBA" id="ARBA00022771"/>
    </source>
</evidence>
<dbReference type="OrthoDB" id="9977870at2759"/>
<sequence length="775" mass="85687">MARDTGRHHHHHHHHSSSAHEKHDHRPRRRRTTTEAAATTSHTQADAPDLTGLRRARTAYYTDSAGQNRPPRTSTKTTTATTARMAQDAEPRLRRTSRWHGGSSLGHGSKRHGSEKHSSSRRQDDADDNVVYVYRERDSRGHGRNAREGTASRQPSVSARQSVRPSRSATQRTSRTAAASPEAPQRRTESVRHARRPSRAEPVREPVVASSASVRQAEAPKVSRSASVRTSSRPVMMTRPSLRRSNTVKARSPERVDSAHGSPDQAPSVAVKTTTSTSPSKERRASGLMGLFRHVPAPAPAPEKKYDCIICMDEVSASRCPKLACGHNMCHSCIKRQFVLSVKDPQHMPPTCCSSAHIPLKHVERLLDTKFKIIWNKKYQEYTTKNRIYCPTKGCGEWIKPSHMHMDPSVGRKYGKCVRCKTKVCVLCNAKWHGNKECPKDEETQRFADMAKQAGWQRCYNCKAMVELKEGCNHMTCRCTAQFCMLCGLQWKTCECPWFNYANVDDGDRIFEMRVPQARNIILEAFNAARRPAAAVLRGQDPEDIIIAPFPDAYPAPPVRRNHLVYQNDLRTGLRARTPQPPPAAPAPAPAEDDEDERLARRLQRQLLVDTANEAMARRRRSRAHQPPPPPPREHSPEIEVEVLGIGNAAGHHMNDFAVPAQPARPRRARARARERERGHARAAASAAGGSGGESGSGAAAARAPAPAPAPAPAAPAAPEAEASVMAGLFEGDGSGRRTGPGNNRVGAWLSWVQDDPAEVEGRNQWRRRRSSGGQ</sequence>
<dbReference type="PANTHER" id="PTHR11685">
    <property type="entry name" value="RBR FAMILY RING FINGER AND IBR DOMAIN-CONTAINING"/>
    <property type="match status" value="1"/>
</dbReference>
<name>A0A6A6AT71_9PEZI</name>
<dbReference type="Pfam" id="PF01485">
    <property type="entry name" value="IBR"/>
    <property type="match status" value="1"/>
</dbReference>
<dbReference type="GO" id="GO:0061630">
    <property type="term" value="F:ubiquitin protein ligase activity"/>
    <property type="evidence" value="ECO:0007669"/>
    <property type="project" value="UniProtKB-EC"/>
</dbReference>
<keyword evidence="4" id="KW-0479">Metal-binding</keyword>
<proteinExistence type="predicted"/>
<dbReference type="CDD" id="cd20335">
    <property type="entry name" value="BRcat_RBR"/>
    <property type="match status" value="1"/>
</dbReference>
<dbReference type="Gene3D" id="1.20.120.1750">
    <property type="match status" value="1"/>
</dbReference>
<dbReference type="PROSITE" id="PS51873">
    <property type="entry name" value="TRIAD"/>
    <property type="match status" value="1"/>
</dbReference>
<evidence type="ECO:0000256" key="2">
    <source>
        <dbReference type="ARBA" id="ARBA00012251"/>
    </source>
</evidence>
<feature type="compositionally biased region" description="Basic and acidic residues" evidence="10">
    <location>
        <begin position="184"/>
        <end position="204"/>
    </location>
</feature>